<organism evidence="3">
    <name type="scientific">uncultured Chloroflexota bacterium</name>
    <dbReference type="NCBI Taxonomy" id="166587"/>
    <lineage>
        <taxon>Bacteria</taxon>
        <taxon>Bacillati</taxon>
        <taxon>Chloroflexota</taxon>
        <taxon>environmental samples</taxon>
    </lineage>
</organism>
<sequence>MHILLLNSEYPPIGGGAGNASAHLSRCLAEMGHRVTIVTAHFDNLPRREKKENWELYRIPALRRRPDRSGPIEQLAFIVSASFWTLSRLPRLKPDLTLAFFGVPSGAVAWMLKKVYGIPYVVSLRGGDVPGFRPYDFAMYHRVIGPFLRVIWHRASAVIANSRGLQELAQRFDPSVEIAVIPNGVAWQDYAPPQREWSPPRLLSVGRLVYQKGLDLGLRALATLRHLEWEWYIAGDGPYRPVLESLATEMGIADRIHFLGWQERQALIGYYHRANLFLFPSRHEGMPNAVLEAMAAGLPVIATRVAGSEELVIDGLTGRLVPSEDEKALGEALQSLILNPELRRQMGLNSLERVRRDYSWESVARAYLSLLTPIAGAASHSTS</sequence>
<dbReference type="GO" id="GO:0016757">
    <property type="term" value="F:glycosyltransferase activity"/>
    <property type="evidence" value="ECO:0007669"/>
    <property type="project" value="InterPro"/>
</dbReference>
<reference evidence="3" key="1">
    <citation type="journal article" date="2005" name="Environ. Microbiol.">
        <title>Genetic and functional properties of uncultivated thermophilic crenarchaeotes from a subsurface gold mine as revealed by analysis of genome fragments.</title>
        <authorList>
            <person name="Nunoura T."/>
            <person name="Hirayama H."/>
            <person name="Takami H."/>
            <person name="Oida H."/>
            <person name="Nishi S."/>
            <person name="Shimamura S."/>
            <person name="Suzuki Y."/>
            <person name="Inagaki F."/>
            <person name="Takai K."/>
            <person name="Nealson K.H."/>
            <person name="Horikoshi K."/>
        </authorList>
    </citation>
    <scope>NUCLEOTIDE SEQUENCE</scope>
</reference>
<gene>
    <name evidence="3" type="ORF">HGMM_F30B08C03</name>
</gene>
<feature type="domain" description="Glycosyltransferase subfamily 4-like N-terminal" evidence="2">
    <location>
        <begin position="15"/>
        <end position="185"/>
    </location>
</feature>
<dbReference type="Pfam" id="PF00534">
    <property type="entry name" value="Glycos_transf_1"/>
    <property type="match status" value="1"/>
</dbReference>
<dbReference type="SUPFAM" id="SSF53756">
    <property type="entry name" value="UDP-Glycosyltransferase/glycogen phosphorylase"/>
    <property type="match status" value="1"/>
</dbReference>
<dbReference type="Gene3D" id="3.40.50.2000">
    <property type="entry name" value="Glycogen Phosphorylase B"/>
    <property type="match status" value="2"/>
</dbReference>
<accession>H5SHL5</accession>
<proteinExistence type="predicted"/>
<evidence type="ECO:0000259" key="2">
    <source>
        <dbReference type="Pfam" id="PF13439"/>
    </source>
</evidence>
<evidence type="ECO:0000259" key="1">
    <source>
        <dbReference type="Pfam" id="PF00534"/>
    </source>
</evidence>
<protein>
    <submittedName>
        <fullName evidence="3">Glycosyl transferase family protein</fullName>
    </submittedName>
</protein>
<dbReference type="PANTHER" id="PTHR45947">
    <property type="entry name" value="SULFOQUINOVOSYL TRANSFERASE SQD2"/>
    <property type="match status" value="1"/>
</dbReference>
<dbReference type="InterPro" id="IPR028098">
    <property type="entry name" value="Glyco_trans_4-like_N"/>
</dbReference>
<dbReference type="AlphaFoldDB" id="H5SHL5"/>
<dbReference type="PANTHER" id="PTHR45947:SF3">
    <property type="entry name" value="SULFOQUINOVOSYL TRANSFERASE SQD2"/>
    <property type="match status" value="1"/>
</dbReference>
<name>H5SHL5_9CHLR</name>
<keyword evidence="3" id="KW-0808">Transferase</keyword>
<dbReference type="InterPro" id="IPR001296">
    <property type="entry name" value="Glyco_trans_1"/>
</dbReference>
<dbReference type="Pfam" id="PF13439">
    <property type="entry name" value="Glyco_transf_4"/>
    <property type="match status" value="1"/>
</dbReference>
<dbReference type="InterPro" id="IPR050194">
    <property type="entry name" value="Glycosyltransferase_grp1"/>
</dbReference>
<dbReference type="EMBL" id="AP011725">
    <property type="protein sequence ID" value="BAL55651.1"/>
    <property type="molecule type" value="Genomic_DNA"/>
</dbReference>
<reference evidence="3" key="2">
    <citation type="journal article" date="2012" name="PLoS ONE">
        <title>A Deeply Branching Thermophilic Bacterium with an Ancient Acetyl-CoA Pathway Dominates a Subsurface Ecosystem.</title>
        <authorList>
            <person name="Takami H."/>
            <person name="Noguchi H."/>
            <person name="Takaki Y."/>
            <person name="Uchiyama I."/>
            <person name="Toyoda A."/>
            <person name="Nishi S."/>
            <person name="Chee G.-J."/>
            <person name="Arai W."/>
            <person name="Nunoura T."/>
            <person name="Itoh T."/>
            <person name="Hattori M."/>
            <person name="Takai K."/>
        </authorList>
    </citation>
    <scope>NUCLEOTIDE SEQUENCE</scope>
</reference>
<dbReference type="CDD" id="cd03801">
    <property type="entry name" value="GT4_PimA-like"/>
    <property type="match status" value="1"/>
</dbReference>
<feature type="domain" description="Glycosyl transferase family 1" evidence="1">
    <location>
        <begin position="199"/>
        <end position="350"/>
    </location>
</feature>
<evidence type="ECO:0000313" key="3">
    <source>
        <dbReference type="EMBL" id="BAL55651.1"/>
    </source>
</evidence>